<organism evidence="1 2">
    <name type="scientific">Rhodopirellula islandica</name>
    <dbReference type="NCBI Taxonomy" id="595434"/>
    <lineage>
        <taxon>Bacteria</taxon>
        <taxon>Pseudomonadati</taxon>
        <taxon>Planctomycetota</taxon>
        <taxon>Planctomycetia</taxon>
        <taxon>Pirellulales</taxon>
        <taxon>Pirellulaceae</taxon>
        <taxon>Rhodopirellula</taxon>
    </lineage>
</organism>
<name>A0A0J1E9Y9_RHOIS</name>
<protein>
    <submittedName>
        <fullName evidence="1">Uncharacterized protein</fullName>
    </submittedName>
</protein>
<gene>
    <name evidence="1" type="ORF">RISK_005350</name>
</gene>
<dbReference type="EMBL" id="LECT01000044">
    <property type="protein sequence ID" value="KLU02284.1"/>
    <property type="molecule type" value="Genomic_DNA"/>
</dbReference>
<keyword evidence="2" id="KW-1185">Reference proteome</keyword>
<dbReference type="AlphaFoldDB" id="A0A0J1E9Y9"/>
<dbReference type="STRING" id="595434.RISK_005350"/>
<comment type="caution">
    <text evidence="1">The sequence shown here is derived from an EMBL/GenBank/DDBJ whole genome shotgun (WGS) entry which is preliminary data.</text>
</comment>
<reference evidence="1" key="1">
    <citation type="submission" date="2015-05" db="EMBL/GenBank/DDBJ databases">
        <title>Permanent draft genome of Rhodopirellula islandicus K833.</title>
        <authorList>
            <person name="Kizina J."/>
            <person name="Richter M."/>
            <person name="Glockner F.O."/>
            <person name="Harder J."/>
        </authorList>
    </citation>
    <scope>NUCLEOTIDE SEQUENCE [LARGE SCALE GENOMIC DNA]</scope>
    <source>
        <strain evidence="1">K833</strain>
    </source>
</reference>
<dbReference type="PATRIC" id="fig|595434.4.peg.5084"/>
<evidence type="ECO:0000313" key="1">
    <source>
        <dbReference type="EMBL" id="KLU02284.1"/>
    </source>
</evidence>
<proteinExistence type="predicted"/>
<evidence type="ECO:0000313" key="2">
    <source>
        <dbReference type="Proteomes" id="UP000036367"/>
    </source>
</evidence>
<accession>A0A0J1E9Y9</accession>
<sequence length="41" mass="4323">MGLNGIVAMELVGDAPVRTPGWCLRMSAVLSIGIDAAFWGF</sequence>
<dbReference type="Proteomes" id="UP000036367">
    <property type="component" value="Unassembled WGS sequence"/>
</dbReference>